<dbReference type="InterPro" id="IPR024285">
    <property type="entry name" value="SICA_extracell_b"/>
</dbReference>
<feature type="compositionally biased region" description="Pro residues" evidence="1">
    <location>
        <begin position="314"/>
        <end position="331"/>
    </location>
</feature>
<feature type="compositionally biased region" description="Polar residues" evidence="1">
    <location>
        <begin position="687"/>
        <end position="702"/>
    </location>
</feature>
<organism evidence="5 6">
    <name type="scientific">Plasmodium fragile</name>
    <dbReference type="NCBI Taxonomy" id="5857"/>
    <lineage>
        <taxon>Eukaryota</taxon>
        <taxon>Sar</taxon>
        <taxon>Alveolata</taxon>
        <taxon>Apicomplexa</taxon>
        <taxon>Aconoidasida</taxon>
        <taxon>Haemosporida</taxon>
        <taxon>Plasmodiidae</taxon>
        <taxon>Plasmodium</taxon>
        <taxon>Plasmodium (Plasmodium)</taxon>
    </lineage>
</organism>
<dbReference type="PRINTS" id="PR01217">
    <property type="entry name" value="PRICHEXTENSN"/>
</dbReference>
<dbReference type="GeneID" id="24267176"/>
<protein>
    <recommendedName>
        <fullName evidence="7">Schizont-infected cell agglutination C-terminal domain-containing protein</fullName>
    </recommendedName>
</protein>
<keyword evidence="6" id="KW-1185">Reference proteome</keyword>
<dbReference type="Proteomes" id="UP000054561">
    <property type="component" value="Unassembled WGS sequence"/>
</dbReference>
<evidence type="ECO:0000259" key="4">
    <source>
        <dbReference type="Pfam" id="PF12879"/>
    </source>
</evidence>
<feature type="compositionally biased region" description="Low complexity" evidence="1">
    <location>
        <begin position="332"/>
        <end position="359"/>
    </location>
</feature>
<dbReference type="OrthoDB" id="375150at2759"/>
<feature type="compositionally biased region" description="Polar residues" evidence="1">
    <location>
        <begin position="361"/>
        <end position="375"/>
    </location>
</feature>
<dbReference type="AlphaFoldDB" id="A0A0D9QMU0"/>
<feature type="compositionally biased region" description="Low complexity" evidence="1">
    <location>
        <begin position="401"/>
        <end position="426"/>
    </location>
</feature>
<dbReference type="Pfam" id="PF12879">
    <property type="entry name" value="SICA_C"/>
    <property type="match status" value="1"/>
</dbReference>
<keyword evidence="2" id="KW-0472">Membrane</keyword>
<reference evidence="5 6" key="1">
    <citation type="submission" date="2014-03" db="EMBL/GenBank/DDBJ databases">
        <title>The Genome Sequence of Plasmodium fragile nilgiri.</title>
        <authorList>
            <consortium name="The Broad Institute Genomics Platform"/>
            <consortium name="The Broad Institute Genome Sequencing Center for Infectious Disease"/>
            <person name="Neafsey D."/>
            <person name="Duraisingh M."/>
            <person name="Young S.K."/>
            <person name="Zeng Q."/>
            <person name="Gargeya S."/>
            <person name="Abouelleil A."/>
            <person name="Alvarado L."/>
            <person name="Chapman S.B."/>
            <person name="Gainer-Dewar J."/>
            <person name="Goldberg J."/>
            <person name="Griggs A."/>
            <person name="Gujja S."/>
            <person name="Hansen M."/>
            <person name="Howarth C."/>
            <person name="Imamovic A."/>
            <person name="Larimer J."/>
            <person name="Pearson M."/>
            <person name="Poon T.W."/>
            <person name="Priest M."/>
            <person name="Roberts A."/>
            <person name="Saif S."/>
            <person name="Shea T."/>
            <person name="Sykes S."/>
            <person name="Wortman J."/>
            <person name="Nusbaum C."/>
            <person name="Birren B."/>
        </authorList>
    </citation>
    <scope>NUCLEOTIDE SEQUENCE [LARGE SCALE GENOMIC DNA]</scope>
    <source>
        <strain evidence="6">nilgiri</strain>
    </source>
</reference>
<sequence length="958" mass="105015">MSAKELGDILAQYVKDRHLYGNDELYQASLDKDIGAMLGEFVEHMETMESLMEALGANCDNYGWQHWRTHATHAHVGYTVGDRIVCKLMSAALFFIHTRTKATGAPDTENNNDERLKEYVVCAILNMFATFLKESACGREWGIYYAWYTMQQMDASTGGKMQKMHCANEVYQNIQAGRWSMEQKIKQWLSTNTKLQETMRKAGVSDICKWGLDKDGHIKGSQGNGDAATTREMKAKNVTKKLTDGIKDIFVEIKNEVTQKIEGGGNTATTSGVKGVQTTSSSSGSSTTTSTPPGKSEADKAGKDKEKKKEAPPTKVPEAPPKAAEVPPPVSPSASAETHQPGKDAATGDAGAPPGQPGTKGTVSGDTASAKTGTAVTVPEPPPKLEPEPEPEPEPPAPSNAGSTATSSDTTTPSPADATPSTGPAAEGKTSDTKHADPGEAVVTGVVDVGNDDPPPLNPPKPKPTPAAWDVFDIPCSPDTGRCDIFRGAHENFNIGVLSGPPTHMHSITGSYGPNPTPIDPHRTVISEHPPTGPGGPDGPDLTADVLTATTPVLAFVTLVIVALLGYSLWKYFAHLAKRRRTYRTVRDVPSPLLDEDILDHLQRGELPPLDYGYTMVRHTQPASAAERRRRQPRVHKRTIIELNLEVLNECEATECENVKDDYLQILVEAFAQDLMRDDHRNNNILGVSTTNEGLSGNTVSFTMDPPTESDGTDLSPPNDEDSDPWKCMETIQLATDPCPDDDPDPWSCMESIQLETDPRRPHDPDPWSCMETIHTEEDQSPSTVPGDATSYCTHWINWIDRNKHLLQACTTQPWFLQLTLAWKQYLREHMVANEHNVVSAHRALGARGNIPSAEMKKLRLWKAWVAKQHELMHIYGEAEWFQHLLNTVAEDTESHKGDVPGVEHNLDVEKVTAAADTLRVRVAPRTHPLHPQPYMQKRVTAKIWILILALVIEQCEV</sequence>
<feature type="region of interest" description="Disordered" evidence="1">
    <location>
        <begin position="262"/>
        <end position="468"/>
    </location>
</feature>
<keyword evidence="2" id="KW-1133">Transmembrane helix</keyword>
<feature type="compositionally biased region" description="Basic and acidic residues" evidence="1">
    <location>
        <begin position="296"/>
        <end position="312"/>
    </location>
</feature>
<feature type="domain" description="Schizont-infected cell agglutination extracellular beta" evidence="3">
    <location>
        <begin position="29"/>
        <end position="167"/>
    </location>
</feature>
<feature type="compositionally biased region" description="Low complexity" evidence="1">
    <location>
        <begin position="269"/>
        <end position="295"/>
    </location>
</feature>
<proteinExistence type="predicted"/>
<dbReference type="RefSeq" id="XP_012334920.1">
    <property type="nucleotide sequence ID" value="XM_012479497.1"/>
</dbReference>
<feature type="region of interest" description="Disordered" evidence="1">
    <location>
        <begin position="687"/>
        <end position="723"/>
    </location>
</feature>
<feature type="domain" description="Schizont-infected cell agglutination C-terminal" evidence="4">
    <location>
        <begin position="571"/>
        <end position="679"/>
    </location>
</feature>
<dbReference type="EMBL" id="KQ001661">
    <property type="protein sequence ID" value="KJP88410.1"/>
    <property type="molecule type" value="Genomic_DNA"/>
</dbReference>
<dbReference type="Pfam" id="PF12878">
    <property type="entry name" value="SICA_beta"/>
    <property type="match status" value="1"/>
</dbReference>
<dbReference type="VEuPathDB" id="PlasmoDB:AK88_01862"/>
<accession>A0A0D9QMU0</accession>
<dbReference type="InterPro" id="IPR024288">
    <property type="entry name" value="SICA_C"/>
</dbReference>
<feature type="transmembrane region" description="Helical" evidence="2">
    <location>
        <begin position="553"/>
        <end position="574"/>
    </location>
</feature>
<gene>
    <name evidence="5" type="ORF">AK88_01862</name>
</gene>
<keyword evidence="2" id="KW-0812">Transmembrane</keyword>
<evidence type="ECO:0000259" key="3">
    <source>
        <dbReference type="Pfam" id="PF12878"/>
    </source>
</evidence>
<feature type="compositionally biased region" description="Basic and acidic residues" evidence="1">
    <location>
        <begin position="429"/>
        <end position="438"/>
    </location>
</feature>
<evidence type="ECO:0000256" key="2">
    <source>
        <dbReference type="SAM" id="Phobius"/>
    </source>
</evidence>
<evidence type="ECO:0000313" key="6">
    <source>
        <dbReference type="Proteomes" id="UP000054561"/>
    </source>
</evidence>
<name>A0A0D9QMU0_PLAFR</name>
<evidence type="ECO:0008006" key="7">
    <source>
        <dbReference type="Google" id="ProtNLM"/>
    </source>
</evidence>
<evidence type="ECO:0000256" key="1">
    <source>
        <dbReference type="SAM" id="MobiDB-lite"/>
    </source>
</evidence>
<feature type="compositionally biased region" description="Pro residues" evidence="1">
    <location>
        <begin position="453"/>
        <end position="465"/>
    </location>
</feature>
<evidence type="ECO:0000313" key="5">
    <source>
        <dbReference type="EMBL" id="KJP88410.1"/>
    </source>
</evidence>